<protein>
    <submittedName>
        <fullName evidence="2">Putative RNA polymerase II transcription factor SIII, subunit A</fullName>
    </submittedName>
</protein>
<gene>
    <name evidence="2" type="ORF">RchiOBHm_Chr1g0337681</name>
</gene>
<dbReference type="AlphaFoldDB" id="A0A2P6SD11"/>
<dbReference type="GO" id="GO:0006368">
    <property type="term" value="P:transcription elongation by RNA polymerase II"/>
    <property type="evidence" value="ECO:0007669"/>
    <property type="project" value="InterPro"/>
</dbReference>
<sequence length="187" mass="22068">MDQANINDQKGKALSFVDVSMAIDNRMFLGDVSDMDLDLLEQILPHSFKTHLIQIEKSTKDRDLSLVTNKLWKSFYEKIESTDSVSEIMKEWNLKFKWSELYQEKSKRVKEAEKKEDDRKLSQQVRVCKKVPPSSSDTRNRPKSKLMKKIVKEYLHEMSRDAKHTSYGKGRRKLMSYEYSRCQGCFQ</sequence>
<dbReference type="STRING" id="74649.A0A2P6SD11"/>
<dbReference type="InterPro" id="IPR010684">
    <property type="entry name" value="RNA_pol_II_trans_fac_SIII_A"/>
</dbReference>
<name>A0A2P6SD11_ROSCH</name>
<dbReference type="PANTHER" id="PTHR47543:SF2">
    <property type="entry name" value="RNA POLYMERASE II TRANSCRIPTION FACTOR SIII SUBUNIT A"/>
    <property type="match status" value="1"/>
</dbReference>
<comment type="caution">
    <text evidence="2">The sequence shown here is derived from an EMBL/GenBank/DDBJ whole genome shotgun (WGS) entry which is preliminary data.</text>
</comment>
<dbReference type="Pfam" id="PF06881">
    <property type="entry name" value="Elongin_A"/>
    <property type="match status" value="1"/>
</dbReference>
<evidence type="ECO:0000313" key="3">
    <source>
        <dbReference type="Proteomes" id="UP000238479"/>
    </source>
</evidence>
<evidence type="ECO:0000313" key="2">
    <source>
        <dbReference type="EMBL" id="PRQ56557.1"/>
    </source>
</evidence>
<proteinExistence type="predicted"/>
<dbReference type="Gene3D" id="6.10.250.3180">
    <property type="match status" value="1"/>
</dbReference>
<keyword evidence="3" id="KW-1185">Reference proteome</keyword>
<organism evidence="2 3">
    <name type="scientific">Rosa chinensis</name>
    <name type="common">China rose</name>
    <dbReference type="NCBI Taxonomy" id="74649"/>
    <lineage>
        <taxon>Eukaryota</taxon>
        <taxon>Viridiplantae</taxon>
        <taxon>Streptophyta</taxon>
        <taxon>Embryophyta</taxon>
        <taxon>Tracheophyta</taxon>
        <taxon>Spermatophyta</taxon>
        <taxon>Magnoliopsida</taxon>
        <taxon>eudicotyledons</taxon>
        <taxon>Gunneridae</taxon>
        <taxon>Pentapetalae</taxon>
        <taxon>rosids</taxon>
        <taxon>fabids</taxon>
        <taxon>Rosales</taxon>
        <taxon>Rosaceae</taxon>
        <taxon>Rosoideae</taxon>
        <taxon>Rosoideae incertae sedis</taxon>
        <taxon>Rosa</taxon>
    </lineage>
</organism>
<feature type="region of interest" description="Disordered" evidence="1">
    <location>
        <begin position="113"/>
        <end position="143"/>
    </location>
</feature>
<dbReference type="Gramene" id="PRQ56557">
    <property type="protein sequence ID" value="PRQ56557"/>
    <property type="gene ID" value="RchiOBHm_Chr1g0337681"/>
</dbReference>
<dbReference type="Proteomes" id="UP000238479">
    <property type="component" value="Chromosome 1"/>
</dbReference>
<evidence type="ECO:0000256" key="1">
    <source>
        <dbReference type="SAM" id="MobiDB-lite"/>
    </source>
</evidence>
<dbReference type="PANTHER" id="PTHR47543">
    <property type="entry name" value="OS08G0169600 PROTEIN"/>
    <property type="match status" value="1"/>
</dbReference>
<dbReference type="OrthoDB" id="21513at2759"/>
<reference evidence="2 3" key="1">
    <citation type="journal article" date="2018" name="Nat. Genet.">
        <title>The Rosa genome provides new insights in the design of modern roses.</title>
        <authorList>
            <person name="Bendahmane M."/>
        </authorList>
    </citation>
    <scope>NUCLEOTIDE SEQUENCE [LARGE SCALE GENOMIC DNA]</scope>
    <source>
        <strain evidence="3">cv. Old Blush</strain>
    </source>
</reference>
<accession>A0A2P6SD11</accession>
<dbReference type="EMBL" id="PDCK01000039">
    <property type="protein sequence ID" value="PRQ56557.1"/>
    <property type="molecule type" value="Genomic_DNA"/>
</dbReference>
<dbReference type="GO" id="GO:0070449">
    <property type="term" value="C:elongin complex"/>
    <property type="evidence" value="ECO:0007669"/>
    <property type="project" value="InterPro"/>
</dbReference>